<dbReference type="Proteomes" id="UP000234341">
    <property type="component" value="Unassembled WGS sequence"/>
</dbReference>
<reference evidence="9 10" key="1">
    <citation type="submission" date="2017-12" db="EMBL/GenBank/DDBJ databases">
        <title>Genome sequence of the active heterotrophic nitrifier-denitrifier, Cupriavidus pauculus UM1.</title>
        <authorList>
            <person name="Putonti C."/>
            <person name="Castignetti D."/>
        </authorList>
    </citation>
    <scope>NUCLEOTIDE SEQUENCE [LARGE SCALE GENOMIC DNA]</scope>
    <source>
        <strain evidence="9 10">UM1</strain>
    </source>
</reference>
<evidence type="ECO:0000256" key="3">
    <source>
        <dbReference type="ARBA" id="ARBA00022723"/>
    </source>
</evidence>
<organism evidence="9 10">
    <name type="scientific">Cupriavidus pauculus</name>
    <dbReference type="NCBI Taxonomy" id="82633"/>
    <lineage>
        <taxon>Bacteria</taxon>
        <taxon>Pseudomonadati</taxon>
        <taxon>Pseudomonadota</taxon>
        <taxon>Betaproteobacteria</taxon>
        <taxon>Burkholderiales</taxon>
        <taxon>Burkholderiaceae</taxon>
        <taxon>Cupriavidus</taxon>
    </lineage>
</organism>
<dbReference type="PANTHER" id="PTHR33938:SF15">
    <property type="entry name" value="FERULOYL ESTERASE B-RELATED"/>
    <property type="match status" value="1"/>
</dbReference>
<accession>A0A2N5C2K8</accession>
<keyword evidence="6" id="KW-0106">Calcium</keyword>
<dbReference type="OrthoDB" id="8672133at2"/>
<evidence type="ECO:0000313" key="10">
    <source>
        <dbReference type="Proteomes" id="UP000234341"/>
    </source>
</evidence>
<feature type="signal peptide" evidence="8">
    <location>
        <begin position="1"/>
        <end position="41"/>
    </location>
</feature>
<dbReference type="SUPFAM" id="SSF53474">
    <property type="entry name" value="alpha/beta-Hydrolases"/>
    <property type="match status" value="1"/>
</dbReference>
<dbReference type="Pfam" id="PF07519">
    <property type="entry name" value="Tannase"/>
    <property type="match status" value="1"/>
</dbReference>
<dbReference type="GO" id="GO:0052689">
    <property type="term" value="F:carboxylic ester hydrolase activity"/>
    <property type="evidence" value="ECO:0007669"/>
    <property type="project" value="UniProtKB-KW"/>
</dbReference>
<evidence type="ECO:0000256" key="7">
    <source>
        <dbReference type="ARBA" id="ARBA00023157"/>
    </source>
</evidence>
<evidence type="ECO:0000256" key="1">
    <source>
        <dbReference type="ARBA" id="ARBA00006249"/>
    </source>
</evidence>
<evidence type="ECO:0008006" key="11">
    <source>
        <dbReference type="Google" id="ProtNLM"/>
    </source>
</evidence>
<dbReference type="PANTHER" id="PTHR33938">
    <property type="entry name" value="FERULOYL ESTERASE B-RELATED"/>
    <property type="match status" value="1"/>
</dbReference>
<comment type="similarity">
    <text evidence="1">Belongs to the tannase family.</text>
</comment>
<evidence type="ECO:0000256" key="4">
    <source>
        <dbReference type="ARBA" id="ARBA00022729"/>
    </source>
</evidence>
<comment type="caution">
    <text evidence="9">The sequence shown here is derived from an EMBL/GenBank/DDBJ whole genome shotgun (WGS) entry which is preliminary data.</text>
</comment>
<evidence type="ECO:0000256" key="2">
    <source>
        <dbReference type="ARBA" id="ARBA00022487"/>
    </source>
</evidence>
<evidence type="ECO:0000313" key="9">
    <source>
        <dbReference type="EMBL" id="PLP96462.1"/>
    </source>
</evidence>
<keyword evidence="4 8" id="KW-0732">Signal</keyword>
<keyword evidence="5" id="KW-0378">Hydrolase</keyword>
<evidence type="ECO:0000256" key="6">
    <source>
        <dbReference type="ARBA" id="ARBA00022837"/>
    </source>
</evidence>
<gene>
    <name evidence="9" type="ORF">CYJ10_32160</name>
</gene>
<dbReference type="Gene3D" id="3.40.50.1820">
    <property type="entry name" value="alpha/beta hydrolase"/>
    <property type="match status" value="1"/>
</dbReference>
<dbReference type="EMBL" id="PJRP01000027">
    <property type="protein sequence ID" value="PLP96462.1"/>
    <property type="molecule type" value="Genomic_DNA"/>
</dbReference>
<keyword evidence="3" id="KW-0479">Metal-binding</keyword>
<keyword evidence="7" id="KW-1015">Disulfide bond</keyword>
<sequence length="566" mass="60452">MTGLCLNATNTWRRQMSCDRKLRIGLAWPVLALACTGWMHACGGDDSSSSSTTPPATTTSPTNTVFSCDSMSLSQVKLDSASVTNATAIPASSFTPPGASTALSGLPAFCRIQAKANPTSDSLINFEVWVPTDGSWNGKLVTTGNGGYSPALSYGDMAYAMRQGYAVIGGDTGHQSTDPNEMFWGVGHPDKIADWGTRSIHAITAPGKTLIASLQSKAPSRAYYYGCSTGGHQGYAEIQQYPQDFDGVIAGAPGNNRIRLNVEFMHRFLSNRTPGNNATLILPASKMGMVTSAAVAACDSLDGVTDGAMEDPRVCTTAQFNVDSLLCTGVDGPNCLTQPQIDVVKKIYAGPKNPRTGEQLYPGLTVGSEAGWSSYWGVSEPTRADFWRLWVFDNPRWDWWTFDYDRDVTYADAKVGKLVDQRNPDISAFKARGGKAIVYQGWADPVVNPQDTIAYYNAVQTLQGSQKEMDSFFRLFLVPSMGHCGGGSSATVFGNAGTASPTIDATHDVLRALDNWVDKGVAPDNIVASKVANGAATRTRPLCPYPRKAIYKGSGSTDDAANFTCG</sequence>
<dbReference type="GO" id="GO:0046872">
    <property type="term" value="F:metal ion binding"/>
    <property type="evidence" value="ECO:0007669"/>
    <property type="project" value="UniProtKB-KW"/>
</dbReference>
<protein>
    <recommendedName>
        <fullName evidence="11">Tannase/feruloyl esterase family alpha/beta hydrolase</fullName>
    </recommendedName>
</protein>
<evidence type="ECO:0000256" key="5">
    <source>
        <dbReference type="ARBA" id="ARBA00022801"/>
    </source>
</evidence>
<dbReference type="AlphaFoldDB" id="A0A2N5C2K8"/>
<name>A0A2N5C2K8_9BURK</name>
<dbReference type="InterPro" id="IPR011118">
    <property type="entry name" value="Tannase/feruloyl_esterase"/>
</dbReference>
<evidence type="ECO:0000256" key="8">
    <source>
        <dbReference type="SAM" id="SignalP"/>
    </source>
</evidence>
<keyword evidence="2" id="KW-0719">Serine esterase</keyword>
<feature type="chain" id="PRO_5014632978" description="Tannase/feruloyl esterase family alpha/beta hydrolase" evidence="8">
    <location>
        <begin position="42"/>
        <end position="566"/>
    </location>
</feature>
<dbReference type="InterPro" id="IPR029058">
    <property type="entry name" value="AB_hydrolase_fold"/>
</dbReference>
<proteinExistence type="inferred from homology"/>